<dbReference type="RefSeq" id="WP_122217603.1">
    <property type="nucleotide sequence ID" value="NZ_RDCJ01000038.1"/>
</dbReference>
<sequence>MHQQKDEVSNHDNCFAKAVKVWMGANMIQIEFDNGQYRYMRTHFINDYLLAWSPKKGKGKPKNLWLPPTWEWLGSNARIQPDGTVILFDKDVYTAKELWENSSDNIDLVSGV</sequence>
<protein>
    <submittedName>
        <fullName evidence="1">Uncharacterized protein</fullName>
    </submittedName>
</protein>
<accession>A0ABD7IT48</accession>
<gene>
    <name evidence="1" type="ORF">D6U18_03005</name>
</gene>
<dbReference type="AlphaFoldDB" id="A0ABD7IT48"/>
<dbReference type="Proteomes" id="UP000276249">
    <property type="component" value="Unassembled WGS sequence"/>
</dbReference>
<proteinExistence type="predicted"/>
<organism evidence="1 2">
    <name type="scientific">Lactiplantibacillus pentosus</name>
    <name type="common">Lactobacillus pentosus</name>
    <dbReference type="NCBI Taxonomy" id="1589"/>
    <lineage>
        <taxon>Bacteria</taxon>
        <taxon>Bacillati</taxon>
        <taxon>Bacillota</taxon>
        <taxon>Bacilli</taxon>
        <taxon>Lactobacillales</taxon>
        <taxon>Lactobacillaceae</taxon>
        <taxon>Lactiplantibacillus</taxon>
    </lineage>
</organism>
<evidence type="ECO:0000313" key="2">
    <source>
        <dbReference type="Proteomes" id="UP000276249"/>
    </source>
</evidence>
<dbReference type="EMBL" id="RDCJ01000038">
    <property type="protein sequence ID" value="RMW50665.1"/>
    <property type="molecule type" value="Genomic_DNA"/>
</dbReference>
<name>A0ABD7IT48_LACPE</name>
<comment type="caution">
    <text evidence="1">The sequence shown here is derived from an EMBL/GenBank/DDBJ whole genome shotgun (WGS) entry which is preliminary data.</text>
</comment>
<reference evidence="1 2" key="1">
    <citation type="submission" date="2018-10" db="EMBL/GenBank/DDBJ databases">
        <title>Genome sequences of five Lactobacillus pentosus strains isolated from brines of traditionally fermented spanish-style green table olives and differences between them.</title>
        <authorList>
            <person name="Jimenez Diaz R."/>
        </authorList>
    </citation>
    <scope>NUCLEOTIDE SEQUENCE [LARGE SCALE GENOMIC DNA]</scope>
    <source>
        <strain evidence="1 2">IG10</strain>
    </source>
</reference>
<evidence type="ECO:0000313" key="1">
    <source>
        <dbReference type="EMBL" id="RMW50665.1"/>
    </source>
</evidence>